<dbReference type="FunFam" id="3.20.20.540:FF:000001">
    <property type="entry name" value="Phosphomethylpyrimidine synthase"/>
    <property type="match status" value="1"/>
</dbReference>
<feature type="binding site" evidence="10">
    <location>
        <position position="537"/>
    </location>
    <ligand>
        <name>[4Fe-4S] cluster</name>
        <dbReference type="ChEBI" id="CHEBI:49883"/>
        <note>4Fe-4S-S-AdoMet</note>
    </ligand>
</feature>
<evidence type="ECO:0000256" key="5">
    <source>
        <dbReference type="ARBA" id="ARBA00022833"/>
    </source>
</evidence>
<dbReference type="GO" id="GO:0008270">
    <property type="term" value="F:zinc ion binding"/>
    <property type="evidence" value="ECO:0007669"/>
    <property type="project" value="UniProtKB-UniRule"/>
</dbReference>
<keyword evidence="5 10" id="KW-0862">Zinc</keyword>
<dbReference type="UniPathway" id="UPA00060"/>
<feature type="binding site" evidence="10">
    <location>
        <position position="251"/>
    </location>
    <ligand>
        <name>substrate</name>
    </ligand>
</feature>
<dbReference type="Pfam" id="PF01964">
    <property type="entry name" value="ThiC_Rad_SAM"/>
    <property type="match status" value="1"/>
</dbReference>
<evidence type="ECO:0000256" key="6">
    <source>
        <dbReference type="ARBA" id="ARBA00022977"/>
    </source>
</evidence>
<feature type="binding site" evidence="10">
    <location>
        <position position="385"/>
    </location>
    <ligand>
        <name>substrate</name>
    </ligand>
</feature>
<keyword evidence="4 10" id="KW-0479">Metal-binding</keyword>
<comment type="pathway">
    <text evidence="10">Cofactor biosynthesis; thiamine diphosphate biosynthesis.</text>
</comment>
<feature type="binding site" evidence="10">
    <location>
        <position position="532"/>
    </location>
    <ligand>
        <name>[4Fe-4S] cluster</name>
        <dbReference type="ChEBI" id="CHEBI:49883"/>
        <note>4Fe-4S-S-AdoMet</note>
    </ligand>
</feature>
<dbReference type="HAMAP" id="MF_00089">
    <property type="entry name" value="ThiC"/>
    <property type="match status" value="1"/>
</dbReference>
<dbReference type="InterPro" id="IPR037509">
    <property type="entry name" value="ThiC"/>
</dbReference>
<keyword evidence="3 10" id="KW-0949">S-adenosyl-L-methionine</keyword>
<dbReference type="GO" id="GO:0051539">
    <property type="term" value="F:4 iron, 4 sulfur cluster binding"/>
    <property type="evidence" value="ECO:0007669"/>
    <property type="project" value="UniProtKB-KW"/>
</dbReference>
<accession>A0A7C4LN43</accession>
<evidence type="ECO:0000256" key="3">
    <source>
        <dbReference type="ARBA" id="ARBA00022691"/>
    </source>
</evidence>
<comment type="caution">
    <text evidence="12">The sequence shown here is derived from an EMBL/GenBank/DDBJ whole genome shotgun (WGS) entry which is preliminary data.</text>
</comment>
<dbReference type="InterPro" id="IPR002817">
    <property type="entry name" value="ThiC/BzaA/B"/>
</dbReference>
<feature type="binding site" evidence="10">
    <location>
        <begin position="346"/>
        <end position="349"/>
    </location>
    <ligand>
        <name>substrate</name>
    </ligand>
</feature>
<dbReference type="InterPro" id="IPR038521">
    <property type="entry name" value="ThiC/Bza_core_dom"/>
</dbReference>
<dbReference type="PANTHER" id="PTHR30557">
    <property type="entry name" value="THIAMINE BIOSYNTHESIS PROTEIN THIC"/>
    <property type="match status" value="1"/>
</dbReference>
<organism evidence="12">
    <name type="scientific">Schlesneria paludicola</name>
    <dbReference type="NCBI Taxonomy" id="360056"/>
    <lineage>
        <taxon>Bacteria</taxon>
        <taxon>Pseudomonadati</taxon>
        <taxon>Planctomycetota</taxon>
        <taxon>Planctomycetia</taxon>
        <taxon>Planctomycetales</taxon>
        <taxon>Planctomycetaceae</taxon>
        <taxon>Schlesneria</taxon>
    </lineage>
</organism>
<gene>
    <name evidence="10 12" type="primary">thiC</name>
    <name evidence="12" type="ORF">ENS64_11450</name>
</gene>
<keyword evidence="8 10" id="KW-0411">Iron-sulfur</keyword>
<feature type="binding site" evidence="10">
    <location>
        <position position="222"/>
    </location>
    <ligand>
        <name>substrate</name>
    </ligand>
</feature>
<feature type="compositionally biased region" description="Polar residues" evidence="11">
    <location>
        <begin position="15"/>
        <end position="27"/>
    </location>
</feature>
<evidence type="ECO:0000256" key="1">
    <source>
        <dbReference type="ARBA" id="ARBA00003175"/>
    </source>
</evidence>
<feature type="binding site" evidence="10">
    <location>
        <position position="529"/>
    </location>
    <ligand>
        <name>[4Fe-4S] cluster</name>
        <dbReference type="ChEBI" id="CHEBI:49883"/>
        <note>4Fe-4S-S-AdoMet</note>
    </ligand>
</feature>
<comment type="catalytic activity">
    <reaction evidence="10">
        <text>5-amino-1-(5-phospho-beta-D-ribosyl)imidazole + S-adenosyl-L-methionine = 4-amino-2-methyl-5-(phosphooxymethyl)pyrimidine + CO + 5'-deoxyadenosine + formate + L-methionine + 3 H(+)</text>
        <dbReference type="Rhea" id="RHEA:24840"/>
        <dbReference type="ChEBI" id="CHEBI:15378"/>
        <dbReference type="ChEBI" id="CHEBI:15740"/>
        <dbReference type="ChEBI" id="CHEBI:17245"/>
        <dbReference type="ChEBI" id="CHEBI:17319"/>
        <dbReference type="ChEBI" id="CHEBI:57844"/>
        <dbReference type="ChEBI" id="CHEBI:58354"/>
        <dbReference type="ChEBI" id="CHEBI:59789"/>
        <dbReference type="ChEBI" id="CHEBI:137981"/>
        <dbReference type="EC" id="4.1.99.17"/>
    </reaction>
</comment>
<feature type="binding site" evidence="10">
    <location>
        <position position="193"/>
    </location>
    <ligand>
        <name>substrate</name>
    </ligand>
</feature>
<dbReference type="AlphaFoldDB" id="A0A7C4LN43"/>
<dbReference type="NCBIfam" id="NF009895">
    <property type="entry name" value="PRK13352.1"/>
    <property type="match status" value="1"/>
</dbReference>
<dbReference type="EC" id="4.1.99.17" evidence="10"/>
<evidence type="ECO:0000256" key="11">
    <source>
        <dbReference type="SAM" id="MobiDB-lite"/>
    </source>
</evidence>
<feature type="binding site" evidence="10">
    <location>
        <position position="412"/>
    </location>
    <ligand>
        <name>substrate</name>
    </ligand>
</feature>
<feature type="binding site" evidence="10">
    <location>
        <position position="285"/>
    </location>
    <ligand>
        <name>substrate</name>
    </ligand>
</feature>
<evidence type="ECO:0000256" key="10">
    <source>
        <dbReference type="HAMAP-Rule" id="MF_00089"/>
    </source>
</evidence>
<evidence type="ECO:0000256" key="9">
    <source>
        <dbReference type="ARBA" id="ARBA00023239"/>
    </source>
</evidence>
<dbReference type="Gene3D" id="3.20.20.540">
    <property type="entry name" value="Radical SAM ThiC family, central domain"/>
    <property type="match status" value="1"/>
</dbReference>
<feature type="region of interest" description="Disordered" evidence="11">
    <location>
        <begin position="1"/>
        <end position="64"/>
    </location>
</feature>
<feature type="binding site" evidence="10">
    <location>
        <begin position="305"/>
        <end position="307"/>
    </location>
    <ligand>
        <name>substrate</name>
    </ligand>
</feature>
<evidence type="ECO:0000256" key="8">
    <source>
        <dbReference type="ARBA" id="ARBA00023014"/>
    </source>
</evidence>
<dbReference type="GO" id="GO:0005829">
    <property type="term" value="C:cytosol"/>
    <property type="evidence" value="ECO:0007669"/>
    <property type="project" value="TreeGrafter"/>
</dbReference>
<proteinExistence type="inferred from homology"/>
<dbReference type="PANTHER" id="PTHR30557:SF1">
    <property type="entry name" value="PHOSPHOMETHYLPYRIMIDINE SYNTHASE, CHLOROPLASTIC"/>
    <property type="match status" value="1"/>
</dbReference>
<reference evidence="12" key="1">
    <citation type="journal article" date="2020" name="mSystems">
        <title>Genome- and Community-Level Interaction Insights into Carbon Utilization and Element Cycling Functions of Hydrothermarchaeota in Hydrothermal Sediment.</title>
        <authorList>
            <person name="Zhou Z."/>
            <person name="Liu Y."/>
            <person name="Xu W."/>
            <person name="Pan J."/>
            <person name="Luo Z.H."/>
            <person name="Li M."/>
        </authorList>
    </citation>
    <scope>NUCLEOTIDE SEQUENCE [LARGE SCALE GENOMIC DNA]</scope>
    <source>
        <strain evidence="12">SpSt-508</strain>
    </source>
</reference>
<dbReference type="GO" id="GO:0009228">
    <property type="term" value="P:thiamine biosynthetic process"/>
    <property type="evidence" value="ECO:0007669"/>
    <property type="project" value="UniProtKB-UniRule"/>
</dbReference>
<comment type="function">
    <text evidence="1 10">Catalyzes the synthesis of the hydroxymethylpyrimidine phosphate (HMP-P) moiety of thiamine from aminoimidazole ribotide (AIR) in a radical S-adenosyl-L-methionine (SAM)-dependent reaction.</text>
</comment>
<sequence>MTDGNRSFPLPACGNNPSSTAQGTTPGSFARRPQLRPGAAGALTFSSPDTPGMPAPSDKTAWDFLPEGWSTREDLEASSPMSRSPEDPPSVTVLPGGAVQYRFVQSDGTVRMVTLPPNQADFQPVTQLEAARLGMITPQMRRVAEREPHLTAAQVRDEVAAGRMVIPANKVHVSYQLDAMAIGRASKTKINANMGASPVSSSTAEEVDKLRWAIRWGADTVMDLSTGGDLDGCREALVHHSTVPLGTVPIYSMIIGRRIEQLTPEIIFRTLEHQAQQGVDYFTIHAGVLREHLPHVRNRLIGIVSRGGSLLAKWMLVHRRQNPMYEHWETICDILRRLDVTFSIGDGLRPGGLADATDAAQLAELATLAELTERAWRKGVQVMIEGPGHVPFDQIEYNMKLQRRLCHGAPFYVLGPLVTDIFPGYDHITSCIGATAAAYHGASMLCYVTPKEHLGLPKKDDVKQGCIAYKIAAHAADVALGIPGTRDRDDELTKARAALNWEKHFELSFDPDTARAYHDEDLDVDTDFCAMCGHDWCSVRISKEIQEFASGKAEGFQRPGVAVSPALTAEQQEILQKRGVLSPEEIHRLASKTRRAVGAAQGTKAACHSDYVDEAQAQRIQEERMELVQLQVR</sequence>
<dbReference type="SFLD" id="SFLDG01114">
    <property type="entry name" value="phosphomethylpyrimidine_syntha"/>
    <property type="match status" value="1"/>
</dbReference>
<comment type="cofactor">
    <cofactor evidence="10">
        <name>[4Fe-4S] cluster</name>
        <dbReference type="ChEBI" id="CHEBI:49883"/>
    </cofactor>
    <text evidence="10">Binds 1 [4Fe-4S] cluster per subunit. The cluster is coordinated with 3 cysteines and an exchangeable S-adenosyl-L-methionine.</text>
</comment>
<keyword evidence="7 10" id="KW-0408">Iron</keyword>
<evidence type="ECO:0000256" key="4">
    <source>
        <dbReference type="ARBA" id="ARBA00022723"/>
    </source>
</evidence>
<dbReference type="GO" id="GO:0009229">
    <property type="term" value="P:thiamine diphosphate biosynthetic process"/>
    <property type="evidence" value="ECO:0007669"/>
    <property type="project" value="UniProtKB-UniRule"/>
</dbReference>
<keyword evidence="9 10" id="KW-0456">Lyase</keyword>
<dbReference type="SFLD" id="SFLDF00407">
    <property type="entry name" value="phosphomethylpyrimidine_syntha"/>
    <property type="match status" value="1"/>
</dbReference>
<feature type="binding site" evidence="10">
    <location>
        <position position="453"/>
    </location>
    <ligand>
        <name>Zn(2+)</name>
        <dbReference type="ChEBI" id="CHEBI:29105"/>
    </ligand>
</feature>
<evidence type="ECO:0000256" key="2">
    <source>
        <dbReference type="ARBA" id="ARBA00022485"/>
    </source>
</evidence>
<keyword evidence="2 10" id="KW-0004">4Fe-4S</keyword>
<evidence type="ECO:0000313" key="12">
    <source>
        <dbReference type="EMBL" id="HGT39858.1"/>
    </source>
</evidence>
<dbReference type="GO" id="GO:0070284">
    <property type="term" value="F:phosphomethylpyrimidine synthase activity"/>
    <property type="evidence" value="ECO:0007669"/>
    <property type="project" value="UniProtKB-EC"/>
</dbReference>
<dbReference type="NCBIfam" id="TIGR00190">
    <property type="entry name" value="thiC"/>
    <property type="match status" value="1"/>
</dbReference>
<dbReference type="EMBL" id="DSVQ01000015">
    <property type="protein sequence ID" value="HGT39858.1"/>
    <property type="molecule type" value="Genomic_DNA"/>
</dbReference>
<comment type="similarity">
    <text evidence="10">Belongs to the ThiC family.</text>
</comment>
<name>A0A7C4LN43_9PLAN</name>
<keyword evidence="6 10" id="KW-0784">Thiamine biosynthesis</keyword>
<evidence type="ECO:0000256" key="7">
    <source>
        <dbReference type="ARBA" id="ARBA00023004"/>
    </source>
</evidence>
<protein>
    <recommendedName>
        <fullName evidence="10">Phosphomethylpyrimidine synthase</fullName>
        <ecNumber evidence="10">4.1.99.17</ecNumber>
    </recommendedName>
    <alternativeName>
        <fullName evidence="10">Hydroxymethylpyrimidine phosphate synthase</fullName>
        <shortName evidence="10">HMP-P synthase</shortName>
        <shortName evidence="10">HMP-phosphate synthase</shortName>
        <shortName evidence="10">HMPP synthase</shortName>
    </alternativeName>
    <alternativeName>
        <fullName evidence="10">Thiamine biosynthesis protein ThiC</fullName>
    </alternativeName>
</protein>
<dbReference type="SFLD" id="SFLDS00113">
    <property type="entry name" value="Radical_SAM_Phosphomethylpyrim"/>
    <property type="match status" value="1"/>
</dbReference>
<feature type="binding site" evidence="10">
    <location>
        <position position="389"/>
    </location>
    <ligand>
        <name>Zn(2+)</name>
        <dbReference type="ChEBI" id="CHEBI:29105"/>
    </ligand>
</feature>
<dbReference type="Gene3D" id="6.10.250.620">
    <property type="match status" value="1"/>
</dbReference>